<comment type="caution">
    <text evidence="2">The sequence shown here is derived from an EMBL/GenBank/DDBJ whole genome shotgun (WGS) entry which is preliminary data.</text>
</comment>
<dbReference type="Pfam" id="PF01869">
    <property type="entry name" value="BcrAD_BadFG"/>
    <property type="match status" value="1"/>
</dbReference>
<dbReference type="Proteomes" id="UP000195305">
    <property type="component" value="Unassembled WGS sequence"/>
</dbReference>
<gene>
    <name evidence="2" type="ORF">B5E75_13095</name>
</gene>
<organism evidence="2 3">
    <name type="scientific">Massilimicrobiota timonensis</name>
    <dbReference type="NCBI Taxonomy" id="1776392"/>
    <lineage>
        <taxon>Bacteria</taxon>
        <taxon>Bacillati</taxon>
        <taxon>Bacillota</taxon>
        <taxon>Erysipelotrichia</taxon>
        <taxon>Erysipelotrichales</taxon>
        <taxon>Erysipelotrichaceae</taxon>
        <taxon>Massilimicrobiota</taxon>
    </lineage>
</organism>
<proteinExistence type="predicted"/>
<dbReference type="EMBL" id="NFLJ01000052">
    <property type="protein sequence ID" value="OUQ31633.1"/>
    <property type="molecule type" value="Genomic_DNA"/>
</dbReference>
<dbReference type="SUPFAM" id="SSF53067">
    <property type="entry name" value="Actin-like ATPase domain"/>
    <property type="match status" value="2"/>
</dbReference>
<dbReference type="CDD" id="cd24007">
    <property type="entry name" value="ASKHA_NBD_eukNAGK-like"/>
    <property type="match status" value="1"/>
</dbReference>
<dbReference type="Gene3D" id="3.30.420.40">
    <property type="match status" value="2"/>
</dbReference>
<dbReference type="OrthoDB" id="9772633at2"/>
<evidence type="ECO:0000313" key="2">
    <source>
        <dbReference type="EMBL" id="OUQ31633.1"/>
    </source>
</evidence>
<evidence type="ECO:0000313" key="3">
    <source>
        <dbReference type="Proteomes" id="UP000195305"/>
    </source>
</evidence>
<keyword evidence="3" id="KW-1185">Reference proteome</keyword>
<dbReference type="RefSeq" id="WP_087360063.1">
    <property type="nucleotide sequence ID" value="NZ_AP031415.1"/>
</dbReference>
<dbReference type="PANTHER" id="PTHR12862">
    <property type="entry name" value="BADF TYPE ATPASE DOMAIN-CONTAINING PROTEIN"/>
    <property type="match status" value="1"/>
</dbReference>
<name>A0A1Y4SS54_9FIRM</name>
<dbReference type="AlphaFoldDB" id="A0A1Y4SS54"/>
<reference evidence="2 3" key="1">
    <citation type="journal article" date="2018" name="BMC Genomics">
        <title>Whole genome sequencing and function prediction of 133 gut anaerobes isolated from chicken caecum in pure cultures.</title>
        <authorList>
            <person name="Medvecky M."/>
            <person name="Cejkova D."/>
            <person name="Polansky O."/>
            <person name="Karasova D."/>
            <person name="Kubasova T."/>
            <person name="Cizek A."/>
            <person name="Rychlik I."/>
        </authorList>
    </citation>
    <scope>NUCLEOTIDE SEQUENCE [LARGE SCALE GENOMIC DNA]</scope>
    <source>
        <strain evidence="2 3">An13</strain>
    </source>
</reference>
<dbReference type="PANTHER" id="PTHR12862:SF0">
    <property type="entry name" value="N-ACETYL-D-GLUCOSAMINE KINASE"/>
    <property type="match status" value="1"/>
</dbReference>
<feature type="domain" description="ATPase BadF/BadG/BcrA/BcrD type" evidence="1">
    <location>
        <begin position="4"/>
        <end position="289"/>
    </location>
</feature>
<dbReference type="GO" id="GO:0045127">
    <property type="term" value="F:N-acetylglucosamine kinase activity"/>
    <property type="evidence" value="ECO:0007669"/>
    <property type="project" value="InterPro"/>
</dbReference>
<protein>
    <recommendedName>
        <fullName evidence="1">ATPase BadF/BadG/BcrA/BcrD type domain-containing protein</fullName>
    </recommendedName>
</protein>
<dbReference type="InterPro" id="IPR002731">
    <property type="entry name" value="ATPase_BadF"/>
</dbReference>
<evidence type="ECO:0000259" key="1">
    <source>
        <dbReference type="Pfam" id="PF01869"/>
    </source>
</evidence>
<dbReference type="InterPro" id="IPR043129">
    <property type="entry name" value="ATPase_NBD"/>
</dbReference>
<accession>A0A1Y4SS54</accession>
<dbReference type="InterPro" id="IPR039758">
    <property type="entry name" value="NAGK-like"/>
</dbReference>
<sequence>MKYIGIDGGGTKTKFSLFNEEGKKEKDVLKPTVHILNQSEEKCVQYLKEGVNELDPDQNCYVVAGLAGYGQQKELRDKIQNVCNRAFGKRQFSLYNDVEIAVQGALNGEDGIVVIAGTGSIALSNINHKFKRCGGWGYQLGDEGSAFWIVKKMLSVYCRQIDGRLEKTQLYDILKKECRLINDYDIITFMNNLNNDRSSIASLAYIAAMAADCGDPHVLQIYQEAAYEISLLIRTLAKEFSSPFKVSYIGGVFNAGHYILNPLKEQLKFLPCELISPIHSPEYGAFMLGKIDNYKEKRK</sequence>